<evidence type="ECO:0000256" key="3">
    <source>
        <dbReference type="ARBA" id="ARBA00022490"/>
    </source>
</evidence>
<evidence type="ECO:0000256" key="5">
    <source>
        <dbReference type="ARBA" id="ARBA00022741"/>
    </source>
</evidence>
<keyword evidence="8 10" id="KW-0030">Aminoacyl-tRNA synthetase</keyword>
<comment type="similarity">
    <text evidence="1 10">Belongs to the class-II aminoacyl-tRNA synthetase family.</text>
</comment>
<dbReference type="Gene3D" id="3.40.50.800">
    <property type="entry name" value="Anticodon-binding domain"/>
    <property type="match status" value="1"/>
</dbReference>
<dbReference type="InterPro" id="IPR004154">
    <property type="entry name" value="Anticodon-bd"/>
</dbReference>
<dbReference type="PIRSF" id="PIRSF001549">
    <property type="entry name" value="His-tRNA_synth"/>
    <property type="match status" value="1"/>
</dbReference>
<keyword evidence="13" id="KW-1185">Reference proteome</keyword>
<dbReference type="PANTHER" id="PTHR43707">
    <property type="entry name" value="HISTIDYL-TRNA SYNTHETASE"/>
    <property type="match status" value="1"/>
</dbReference>
<evidence type="ECO:0000256" key="8">
    <source>
        <dbReference type="ARBA" id="ARBA00023146"/>
    </source>
</evidence>
<sequence>MADKINAVKGMNDILPASVPRTDKLPDSALWHWFENTVREVLARYGYQYIVTPVVEPTALFVRGLGEVTDIVEKEMYSFTDSMNGDRLTLRPEATAGIVRAMVEHNALYNGPLRLWTLGPMFRHERPQKGRYRQFHQLDVEALGFAGPDVDAELILLVRALWKQLGLIEGQHVRLELNSLGQPAERQAHRDALVRHFEAHADVLDEDAKRRLHSNPLRILDTKNPAMQAMVEAAPRLMDFLGEASRAHFDAVRAVLDAAGLAYRVNPRLVRGMDYYNLTVFEWVTDQLGSQGTVCGGGRYDGLIAQMGGKSAPAVGFGLGIERLLLLIQGLGLAVPDAAPAAYAIVAAPELLPRAMVVLEQLREAGLKVVLHAGGGSMKSQFKKADASGAQYALVFGADEAATGELTVKALRDGQGAQQRRPLSDVAAWAASLQSRA</sequence>
<evidence type="ECO:0000256" key="2">
    <source>
        <dbReference type="ARBA" id="ARBA00011738"/>
    </source>
</evidence>
<keyword evidence="5 10" id="KW-0547">Nucleotide-binding</keyword>
<evidence type="ECO:0000256" key="9">
    <source>
        <dbReference type="ARBA" id="ARBA00047639"/>
    </source>
</evidence>
<feature type="domain" description="Aminoacyl-transfer RNA synthetases class-II family profile" evidence="11">
    <location>
        <begin position="34"/>
        <end position="336"/>
    </location>
</feature>
<dbReference type="InterPro" id="IPR045864">
    <property type="entry name" value="aa-tRNA-synth_II/BPL/LPL"/>
</dbReference>
<dbReference type="GO" id="GO:0016874">
    <property type="term" value="F:ligase activity"/>
    <property type="evidence" value="ECO:0007669"/>
    <property type="project" value="UniProtKB-KW"/>
</dbReference>
<dbReference type="InterPro" id="IPR041715">
    <property type="entry name" value="HisRS-like_core"/>
</dbReference>
<name>A0ABQ3G0S6_9BURK</name>
<protein>
    <recommendedName>
        <fullName evidence="10">Histidine--tRNA ligase</fullName>
        <ecNumber evidence="10">6.1.1.21</ecNumber>
    </recommendedName>
    <alternativeName>
        <fullName evidence="10">Histidyl-tRNA synthetase</fullName>
        <shortName evidence="10">HisRS</shortName>
    </alternativeName>
</protein>
<dbReference type="PROSITE" id="PS50862">
    <property type="entry name" value="AA_TRNA_LIGASE_II"/>
    <property type="match status" value="1"/>
</dbReference>
<comment type="subunit">
    <text evidence="2 10">Homodimer.</text>
</comment>
<evidence type="ECO:0000313" key="12">
    <source>
        <dbReference type="EMBL" id="GHC81169.1"/>
    </source>
</evidence>
<dbReference type="EMBL" id="BMYK01000005">
    <property type="protein sequence ID" value="GHC81169.1"/>
    <property type="molecule type" value="Genomic_DNA"/>
</dbReference>
<dbReference type="Pfam" id="PF03129">
    <property type="entry name" value="HGTP_anticodon"/>
    <property type="match status" value="1"/>
</dbReference>
<evidence type="ECO:0000259" key="11">
    <source>
        <dbReference type="PROSITE" id="PS50862"/>
    </source>
</evidence>
<proteinExistence type="inferred from homology"/>
<keyword evidence="3 10" id="KW-0963">Cytoplasm</keyword>
<dbReference type="RefSeq" id="WP_189687109.1">
    <property type="nucleotide sequence ID" value="NZ_BMYK01000005.1"/>
</dbReference>
<evidence type="ECO:0000256" key="1">
    <source>
        <dbReference type="ARBA" id="ARBA00008226"/>
    </source>
</evidence>
<gene>
    <name evidence="10 12" type="primary">hisS</name>
    <name evidence="12" type="ORF">GCM10007320_23380</name>
</gene>
<dbReference type="InterPro" id="IPR036621">
    <property type="entry name" value="Anticodon-bd_dom_sf"/>
</dbReference>
<keyword evidence="7 10" id="KW-0648">Protein biosynthesis</keyword>
<dbReference type="SUPFAM" id="SSF55681">
    <property type="entry name" value="Class II aaRS and biotin synthetases"/>
    <property type="match status" value="1"/>
</dbReference>
<evidence type="ECO:0000256" key="10">
    <source>
        <dbReference type="HAMAP-Rule" id="MF_00127"/>
    </source>
</evidence>
<organism evidence="12 13">
    <name type="scientific">Pseudorhodoferax aquiterrae</name>
    <dbReference type="NCBI Taxonomy" id="747304"/>
    <lineage>
        <taxon>Bacteria</taxon>
        <taxon>Pseudomonadati</taxon>
        <taxon>Pseudomonadota</taxon>
        <taxon>Betaproteobacteria</taxon>
        <taxon>Burkholderiales</taxon>
        <taxon>Comamonadaceae</taxon>
    </lineage>
</organism>
<dbReference type="SUPFAM" id="SSF52954">
    <property type="entry name" value="Class II aaRS ABD-related"/>
    <property type="match status" value="1"/>
</dbReference>
<dbReference type="NCBIfam" id="TIGR00442">
    <property type="entry name" value="hisS"/>
    <property type="match status" value="1"/>
</dbReference>
<dbReference type="InterPro" id="IPR006195">
    <property type="entry name" value="aa-tRNA-synth_II"/>
</dbReference>
<dbReference type="Gene3D" id="3.30.930.10">
    <property type="entry name" value="Bira Bifunctional Protein, Domain 2"/>
    <property type="match status" value="1"/>
</dbReference>
<dbReference type="CDD" id="cd00773">
    <property type="entry name" value="HisRS-like_core"/>
    <property type="match status" value="1"/>
</dbReference>
<dbReference type="InterPro" id="IPR015807">
    <property type="entry name" value="His-tRNA-ligase"/>
</dbReference>
<reference evidence="13" key="1">
    <citation type="journal article" date="2019" name="Int. J. Syst. Evol. Microbiol.">
        <title>The Global Catalogue of Microorganisms (GCM) 10K type strain sequencing project: providing services to taxonomists for standard genome sequencing and annotation.</title>
        <authorList>
            <consortium name="The Broad Institute Genomics Platform"/>
            <consortium name="The Broad Institute Genome Sequencing Center for Infectious Disease"/>
            <person name="Wu L."/>
            <person name="Ma J."/>
        </authorList>
    </citation>
    <scope>NUCLEOTIDE SEQUENCE [LARGE SCALE GENOMIC DNA]</scope>
    <source>
        <strain evidence="13">KCTC 23314</strain>
    </source>
</reference>
<dbReference type="Pfam" id="PF13393">
    <property type="entry name" value="tRNA-synt_His"/>
    <property type="match status" value="1"/>
</dbReference>
<evidence type="ECO:0000256" key="7">
    <source>
        <dbReference type="ARBA" id="ARBA00022917"/>
    </source>
</evidence>
<dbReference type="PANTHER" id="PTHR43707:SF1">
    <property type="entry name" value="HISTIDINE--TRNA LIGASE, MITOCHONDRIAL-RELATED"/>
    <property type="match status" value="1"/>
</dbReference>
<evidence type="ECO:0000256" key="4">
    <source>
        <dbReference type="ARBA" id="ARBA00022598"/>
    </source>
</evidence>
<comment type="subcellular location">
    <subcellularLocation>
        <location evidence="10">Cytoplasm</location>
    </subcellularLocation>
</comment>
<keyword evidence="6 10" id="KW-0067">ATP-binding</keyword>
<keyword evidence="4 10" id="KW-0436">Ligase</keyword>
<accession>A0ABQ3G0S6</accession>
<dbReference type="EC" id="6.1.1.21" evidence="10"/>
<dbReference type="HAMAP" id="MF_00127">
    <property type="entry name" value="His_tRNA_synth"/>
    <property type="match status" value="1"/>
</dbReference>
<dbReference type="Proteomes" id="UP000626210">
    <property type="component" value="Unassembled WGS sequence"/>
</dbReference>
<comment type="catalytic activity">
    <reaction evidence="9 10">
        <text>tRNA(His) + L-histidine + ATP = L-histidyl-tRNA(His) + AMP + diphosphate + H(+)</text>
        <dbReference type="Rhea" id="RHEA:17313"/>
        <dbReference type="Rhea" id="RHEA-COMP:9665"/>
        <dbReference type="Rhea" id="RHEA-COMP:9689"/>
        <dbReference type="ChEBI" id="CHEBI:15378"/>
        <dbReference type="ChEBI" id="CHEBI:30616"/>
        <dbReference type="ChEBI" id="CHEBI:33019"/>
        <dbReference type="ChEBI" id="CHEBI:57595"/>
        <dbReference type="ChEBI" id="CHEBI:78442"/>
        <dbReference type="ChEBI" id="CHEBI:78527"/>
        <dbReference type="ChEBI" id="CHEBI:456215"/>
        <dbReference type="EC" id="6.1.1.21"/>
    </reaction>
</comment>
<dbReference type="InterPro" id="IPR004516">
    <property type="entry name" value="HisRS/HisZ"/>
</dbReference>
<evidence type="ECO:0000256" key="6">
    <source>
        <dbReference type="ARBA" id="ARBA00022840"/>
    </source>
</evidence>
<comment type="caution">
    <text evidence="12">The sequence shown here is derived from an EMBL/GenBank/DDBJ whole genome shotgun (WGS) entry which is preliminary data.</text>
</comment>
<evidence type="ECO:0000313" key="13">
    <source>
        <dbReference type="Proteomes" id="UP000626210"/>
    </source>
</evidence>